<proteinExistence type="predicted"/>
<sequence>MVLKYGKAILFLVIALCFAGAYCGFTLPASVFPQTNFPRVVILIDNGVVPADEMMATVTRPVEEAMKYIPGTVNIRSTTARGSAAVNVFFDWSTDMQEAEQYVLGRLSQIRSTLPATADIQVHRLTFSAFPILGISLTSETRSKADLWETARYEIYPRFLRIEGVARINLVGGRIPEYHVIVDPSRLNANHLRFSQVTQALADTNQFTPAGMHEENYQLYLAVVDNRLHDPSEIEEVVVAWVNQGPVRIRDVATVRRGESPQFNRVSAEGKEAVLLNIYGQPDCHAVQIADQLDQELKRLRQDLPPDMKLAFFYDQSQFVREGVKSVWEAILLGLALSVVVLYVFLRSISATLVAALVIPVTVILTLIGLRLMGMSFNLMTLGGIAAVVGIVIDDAIVVVEAIYAKVLAGYTSTESVQRAIKEVGPALVGSTLTPVVVFIPLAFLDGVPGVFFRALAITMVIALLISLVLAVTWTPVTAEMLIRARHGQAQDELEQGGPILRRLVGLYATVMRALLRFPVVAALGMAGIAAGGVWLYGQLESDFLPPQDEGAFVIDYYSRPGTSLTETNRMLLHIEHILNQTPEVESFSRRTGARLALAVAEPNTGDFLVKLKQHRSRNTEEVIEELRAKCNAAEPALHFEFPGVLGDLIGDLTWSPNPVEIKIFSNDVALLKEKAEQIAAAIEEIPGVVDVDDGLVVAGPSLRLRTDLAEAARTGLTPRALGSEIQATMLGTVSSYVLQGDRTYNVRVLAKPDTHQRQQSLATLPIETLTGSQLTVRDVAGIEHEPGMLEMHREDLRQLVAVSARFEGIDLGHGIAAIKEKLAETVELPPDATLEFGGLYQQQQESFRNLSFVLIAALVLVYGVLILEFRTFLQPLAIWMGALLALFGVVAALWLTGTTLNIVSILGAIIAMGIVHKNGILMFDFVEHLRARGLPLKEAMVQSGQRRLRPVLMTSLTTFLGLLPLAYGIGAGADMLRPMAIAVIGSLFTSLLLSLVATPVFYYLMVRIVGGNEEPSQGPLDSEMSAGEHSSKGAS</sequence>
<dbReference type="InterPro" id="IPR027463">
    <property type="entry name" value="AcrB_DN_DC_subdom"/>
</dbReference>
<keyword evidence="2" id="KW-0472">Membrane</keyword>
<dbReference type="Pfam" id="PF00873">
    <property type="entry name" value="ACR_tran"/>
    <property type="match status" value="1"/>
</dbReference>
<accession>A0A2S8G9U3</accession>
<evidence type="ECO:0000313" key="4">
    <source>
        <dbReference type="EMBL" id="PQO41197.1"/>
    </source>
</evidence>
<feature type="transmembrane region" description="Helical" evidence="2">
    <location>
        <begin position="327"/>
        <end position="346"/>
    </location>
</feature>
<feature type="transmembrane region" description="Helical" evidence="2">
    <location>
        <begin position="980"/>
        <end position="1005"/>
    </location>
</feature>
<keyword evidence="2" id="KW-1133">Transmembrane helix</keyword>
<feature type="transmembrane region" description="Helical" evidence="2">
    <location>
        <begin position="851"/>
        <end position="870"/>
    </location>
</feature>
<dbReference type="GO" id="GO:0005886">
    <property type="term" value="C:plasma membrane"/>
    <property type="evidence" value="ECO:0007669"/>
    <property type="project" value="TreeGrafter"/>
</dbReference>
<dbReference type="PANTHER" id="PTHR32063">
    <property type="match status" value="1"/>
</dbReference>
<name>A0A2S8G9U3_9BACT</name>
<feature type="region of interest" description="Disordered" evidence="1">
    <location>
        <begin position="1016"/>
        <end position="1036"/>
    </location>
</feature>
<dbReference type="Gene3D" id="3.30.2090.10">
    <property type="entry name" value="Multidrug efflux transporter AcrB TolC docking domain, DN and DC subdomains"/>
    <property type="match status" value="2"/>
</dbReference>
<dbReference type="SUPFAM" id="SSF82714">
    <property type="entry name" value="Multidrug efflux transporter AcrB TolC docking domain, DN and DC subdomains"/>
    <property type="match status" value="2"/>
</dbReference>
<dbReference type="InterPro" id="IPR000731">
    <property type="entry name" value="SSD"/>
</dbReference>
<feature type="transmembrane region" description="Helical" evidence="2">
    <location>
        <begin position="877"/>
        <end position="897"/>
    </location>
</feature>
<keyword evidence="2" id="KW-0812">Transmembrane</keyword>
<feature type="transmembrane region" description="Helical" evidence="2">
    <location>
        <begin position="903"/>
        <end position="927"/>
    </location>
</feature>
<dbReference type="OrthoDB" id="9758297at2"/>
<dbReference type="Gene3D" id="3.30.70.1430">
    <property type="entry name" value="Multidrug efflux transporter AcrB pore domain"/>
    <property type="match status" value="2"/>
</dbReference>
<dbReference type="SUPFAM" id="SSF82866">
    <property type="entry name" value="Multidrug efflux transporter AcrB transmembrane domain"/>
    <property type="match status" value="2"/>
</dbReference>
<dbReference type="PANTHER" id="PTHR32063:SF24">
    <property type="entry name" value="CATION EFFLUX SYSTEM (ACRB_ACRD_ACRF FAMILY)"/>
    <property type="match status" value="1"/>
</dbReference>
<evidence type="ECO:0000256" key="2">
    <source>
        <dbReference type="SAM" id="Phobius"/>
    </source>
</evidence>
<dbReference type="SUPFAM" id="SSF82693">
    <property type="entry name" value="Multidrug efflux transporter AcrB pore domain, PN1, PN2, PC1 and PC2 subdomains"/>
    <property type="match status" value="3"/>
</dbReference>
<dbReference type="Gene3D" id="3.30.70.1320">
    <property type="entry name" value="Multidrug efflux transporter AcrB pore domain like"/>
    <property type="match status" value="1"/>
</dbReference>
<organism evidence="4 5">
    <name type="scientific">Blastopirellula marina</name>
    <dbReference type="NCBI Taxonomy" id="124"/>
    <lineage>
        <taxon>Bacteria</taxon>
        <taxon>Pseudomonadati</taxon>
        <taxon>Planctomycetota</taxon>
        <taxon>Planctomycetia</taxon>
        <taxon>Pirellulales</taxon>
        <taxon>Pirellulaceae</taxon>
        <taxon>Blastopirellula</taxon>
    </lineage>
</organism>
<evidence type="ECO:0000259" key="3">
    <source>
        <dbReference type="PROSITE" id="PS50156"/>
    </source>
</evidence>
<protein>
    <submittedName>
        <fullName evidence="4">Acriflavin resistance protein</fullName>
    </submittedName>
</protein>
<dbReference type="EMBL" id="PUIB01000006">
    <property type="protein sequence ID" value="PQO41197.1"/>
    <property type="molecule type" value="Genomic_DNA"/>
</dbReference>
<feature type="transmembrane region" description="Helical" evidence="2">
    <location>
        <begin position="379"/>
        <end position="404"/>
    </location>
</feature>
<feature type="transmembrane region" description="Helical" evidence="2">
    <location>
        <begin position="353"/>
        <end position="373"/>
    </location>
</feature>
<feature type="domain" description="SSD" evidence="3">
    <location>
        <begin position="331"/>
        <end position="481"/>
    </location>
</feature>
<evidence type="ECO:0000256" key="1">
    <source>
        <dbReference type="SAM" id="MobiDB-lite"/>
    </source>
</evidence>
<dbReference type="Proteomes" id="UP000239388">
    <property type="component" value="Unassembled WGS sequence"/>
</dbReference>
<feature type="transmembrane region" description="Helical" evidence="2">
    <location>
        <begin position="948"/>
        <end position="968"/>
    </location>
</feature>
<dbReference type="PROSITE" id="PS50156">
    <property type="entry name" value="SSD"/>
    <property type="match status" value="1"/>
</dbReference>
<dbReference type="Gene3D" id="3.30.70.1440">
    <property type="entry name" value="Multidrug efflux transporter AcrB pore domain"/>
    <property type="match status" value="1"/>
</dbReference>
<reference evidence="4 5" key="1">
    <citation type="submission" date="2018-02" db="EMBL/GenBank/DDBJ databases">
        <title>Comparative genomes isolates from brazilian mangrove.</title>
        <authorList>
            <person name="Araujo J.E."/>
            <person name="Taketani R.G."/>
            <person name="Silva M.C.P."/>
            <person name="Loureco M.V."/>
            <person name="Andreote F.D."/>
        </authorList>
    </citation>
    <scope>NUCLEOTIDE SEQUENCE [LARGE SCALE GENOMIC DNA]</scope>
    <source>
        <strain evidence="4 5">NAP PRIS-MGV</strain>
    </source>
</reference>
<dbReference type="InterPro" id="IPR001036">
    <property type="entry name" value="Acrflvin-R"/>
</dbReference>
<dbReference type="GO" id="GO:0042910">
    <property type="term" value="F:xenobiotic transmembrane transporter activity"/>
    <property type="evidence" value="ECO:0007669"/>
    <property type="project" value="TreeGrafter"/>
</dbReference>
<dbReference type="PRINTS" id="PR00702">
    <property type="entry name" value="ACRIFLAVINRP"/>
</dbReference>
<dbReference type="AlphaFoldDB" id="A0A2S8G9U3"/>
<gene>
    <name evidence="4" type="ORF">C5Y98_03450</name>
</gene>
<evidence type="ECO:0000313" key="5">
    <source>
        <dbReference type="Proteomes" id="UP000239388"/>
    </source>
</evidence>
<comment type="caution">
    <text evidence="4">The sequence shown here is derived from an EMBL/GenBank/DDBJ whole genome shotgun (WGS) entry which is preliminary data.</text>
</comment>
<feature type="transmembrane region" description="Helical" evidence="2">
    <location>
        <begin position="451"/>
        <end position="474"/>
    </location>
</feature>
<feature type="transmembrane region" description="Helical" evidence="2">
    <location>
        <begin position="514"/>
        <end position="538"/>
    </location>
</feature>
<feature type="transmembrane region" description="Helical" evidence="2">
    <location>
        <begin position="424"/>
        <end position="445"/>
    </location>
</feature>
<dbReference type="Gene3D" id="1.20.1640.10">
    <property type="entry name" value="Multidrug efflux transporter AcrB transmembrane domain"/>
    <property type="match status" value="2"/>
</dbReference>